<name>A0AAW2PMB0_SESRA</name>
<reference evidence="8" key="2">
    <citation type="journal article" date="2024" name="Plant">
        <title>Genomic evolution and insights into agronomic trait innovations of Sesamum species.</title>
        <authorList>
            <person name="Miao H."/>
            <person name="Wang L."/>
            <person name="Qu L."/>
            <person name="Liu H."/>
            <person name="Sun Y."/>
            <person name="Le M."/>
            <person name="Wang Q."/>
            <person name="Wei S."/>
            <person name="Zheng Y."/>
            <person name="Lin W."/>
            <person name="Duan Y."/>
            <person name="Cao H."/>
            <person name="Xiong S."/>
            <person name="Wang X."/>
            <person name="Wei L."/>
            <person name="Li C."/>
            <person name="Ma Q."/>
            <person name="Ju M."/>
            <person name="Zhao R."/>
            <person name="Li G."/>
            <person name="Mu C."/>
            <person name="Tian Q."/>
            <person name="Mei H."/>
            <person name="Zhang T."/>
            <person name="Gao T."/>
            <person name="Zhang H."/>
        </authorList>
    </citation>
    <scope>NUCLEOTIDE SEQUENCE</scope>
    <source>
        <strain evidence="8">G02</strain>
    </source>
</reference>
<dbReference type="FunFam" id="1.10.10.10:FF:000322">
    <property type="entry name" value="Probable disease resistance protein At1g63360"/>
    <property type="match status" value="1"/>
</dbReference>
<keyword evidence="2" id="KW-0433">Leucine-rich repeat</keyword>
<evidence type="ECO:0000256" key="5">
    <source>
        <dbReference type="ARBA" id="ARBA00022821"/>
    </source>
</evidence>
<dbReference type="GO" id="GO:0006952">
    <property type="term" value="P:defense response"/>
    <property type="evidence" value="ECO:0007669"/>
    <property type="project" value="UniProtKB-KW"/>
</dbReference>
<evidence type="ECO:0000256" key="4">
    <source>
        <dbReference type="ARBA" id="ARBA00022741"/>
    </source>
</evidence>
<protein>
    <recommendedName>
        <fullName evidence="7">Disease resistance protein winged helix domain-containing protein</fullName>
    </recommendedName>
</protein>
<comment type="caution">
    <text evidence="8">The sequence shown here is derived from an EMBL/GenBank/DDBJ whole genome shotgun (WGS) entry which is preliminary data.</text>
</comment>
<keyword evidence="5" id="KW-0611">Plant defense</keyword>
<keyword evidence="4" id="KW-0547">Nucleotide-binding</keyword>
<dbReference type="Gene3D" id="1.10.10.10">
    <property type="entry name" value="Winged helix-like DNA-binding domain superfamily/Winged helix DNA-binding domain"/>
    <property type="match status" value="1"/>
</dbReference>
<keyword evidence="6" id="KW-0067">ATP-binding</keyword>
<evidence type="ECO:0000256" key="6">
    <source>
        <dbReference type="ARBA" id="ARBA00022840"/>
    </source>
</evidence>
<sequence length="433" mass="49810">MRVFPEDHEIKASELTRLWISEGFLKPVRGKSVEEVGEEYLKDLTDRNLILIRKWTRSGKIKACSVHDILRELCLREFNRENLIRLPKAQHFVFPSRPGNSVCFLCGHLAGPDKIHLQEILVGSRSTTIASPSVCEECNNMFRNLNRLRWVKVIEQINGLSGETFPQHTKLQYLVVEAHSYGLDMKFVFPRTISLLWTLQTLHLDVQASPVEPLYLPSDIWEMLQLRHLNAESCTLSNPLVIRFERKDSTVLENLSTLSSRGFTCSKEAIKRIPNLKKLKSSYYSYYSADYSCYCLSNLSQLNKLESLSLEYYSLLEDITFPASLKKLSLLACKIPWEKMTIIGSSLPNLEVLKLNYVGHGNKWDPIEGEFLQLKVLLISHCDLARWGAEDIHFPNLRSLTLRYMHKLEEIPLSVGDIDTYIPFIWMSAVSLS</sequence>
<dbReference type="EMBL" id="JACGWJ010000017">
    <property type="protein sequence ID" value="KAL0356217.1"/>
    <property type="molecule type" value="Genomic_DNA"/>
</dbReference>
<dbReference type="AlphaFoldDB" id="A0AAW2PMB0"/>
<proteinExistence type="inferred from homology"/>
<dbReference type="PANTHER" id="PTHR15140">
    <property type="entry name" value="TUBULIN-SPECIFIC CHAPERONE E"/>
    <property type="match status" value="1"/>
</dbReference>
<dbReference type="InterPro" id="IPR032675">
    <property type="entry name" value="LRR_dom_sf"/>
</dbReference>
<evidence type="ECO:0000256" key="1">
    <source>
        <dbReference type="ARBA" id="ARBA00008894"/>
    </source>
</evidence>
<dbReference type="Gene3D" id="3.80.10.10">
    <property type="entry name" value="Ribonuclease Inhibitor"/>
    <property type="match status" value="1"/>
</dbReference>
<organism evidence="8">
    <name type="scientific">Sesamum radiatum</name>
    <name type="common">Black benniseed</name>
    <dbReference type="NCBI Taxonomy" id="300843"/>
    <lineage>
        <taxon>Eukaryota</taxon>
        <taxon>Viridiplantae</taxon>
        <taxon>Streptophyta</taxon>
        <taxon>Embryophyta</taxon>
        <taxon>Tracheophyta</taxon>
        <taxon>Spermatophyta</taxon>
        <taxon>Magnoliopsida</taxon>
        <taxon>eudicotyledons</taxon>
        <taxon>Gunneridae</taxon>
        <taxon>Pentapetalae</taxon>
        <taxon>asterids</taxon>
        <taxon>lamiids</taxon>
        <taxon>Lamiales</taxon>
        <taxon>Pedaliaceae</taxon>
        <taxon>Sesamum</taxon>
    </lineage>
</organism>
<evidence type="ECO:0000313" key="8">
    <source>
        <dbReference type="EMBL" id="KAL0356217.1"/>
    </source>
</evidence>
<gene>
    <name evidence="8" type="ORF">Sradi_4068600</name>
</gene>
<evidence type="ECO:0000256" key="2">
    <source>
        <dbReference type="ARBA" id="ARBA00022614"/>
    </source>
</evidence>
<reference evidence="8" key="1">
    <citation type="submission" date="2020-06" db="EMBL/GenBank/DDBJ databases">
        <authorList>
            <person name="Li T."/>
            <person name="Hu X."/>
            <person name="Zhang T."/>
            <person name="Song X."/>
            <person name="Zhang H."/>
            <person name="Dai N."/>
            <person name="Sheng W."/>
            <person name="Hou X."/>
            <person name="Wei L."/>
        </authorList>
    </citation>
    <scope>NUCLEOTIDE SEQUENCE</scope>
    <source>
        <strain evidence="8">G02</strain>
        <tissue evidence="8">Leaf</tissue>
    </source>
</reference>
<dbReference type="GO" id="GO:0005524">
    <property type="term" value="F:ATP binding"/>
    <property type="evidence" value="ECO:0007669"/>
    <property type="project" value="UniProtKB-KW"/>
</dbReference>
<dbReference type="PANTHER" id="PTHR15140:SF33">
    <property type="entry name" value="LATE BLIGHT RESISTANCE PROTEIN HOMOLOG R1A-3 ISOFORM X1"/>
    <property type="match status" value="1"/>
</dbReference>
<dbReference type="InterPro" id="IPR058922">
    <property type="entry name" value="WHD_DRP"/>
</dbReference>
<evidence type="ECO:0000256" key="3">
    <source>
        <dbReference type="ARBA" id="ARBA00022737"/>
    </source>
</evidence>
<dbReference type="SUPFAM" id="SSF52058">
    <property type="entry name" value="L domain-like"/>
    <property type="match status" value="1"/>
</dbReference>
<comment type="similarity">
    <text evidence="1">Belongs to the disease resistance NB-LRR family.</text>
</comment>
<accession>A0AAW2PMB0</accession>
<dbReference type="InterPro" id="IPR036388">
    <property type="entry name" value="WH-like_DNA-bd_sf"/>
</dbReference>
<evidence type="ECO:0000259" key="7">
    <source>
        <dbReference type="Pfam" id="PF23559"/>
    </source>
</evidence>
<dbReference type="Pfam" id="PF23559">
    <property type="entry name" value="WHD_DRP"/>
    <property type="match status" value="1"/>
</dbReference>
<feature type="domain" description="Disease resistance protein winged helix" evidence="7">
    <location>
        <begin position="3"/>
        <end position="73"/>
    </location>
</feature>
<keyword evidence="3" id="KW-0677">Repeat</keyword>